<comment type="caution">
    <text evidence="1">The sequence shown here is derived from an EMBL/GenBank/DDBJ whole genome shotgun (WGS) entry which is preliminary data.</text>
</comment>
<dbReference type="Proteomes" id="UP000182179">
    <property type="component" value="Unassembled WGS sequence"/>
</dbReference>
<name>A0A1H4U3C5_9PSED</name>
<gene>
    <name evidence="1" type="ORF">SAMN04515675_0046</name>
</gene>
<proteinExistence type="predicted"/>
<sequence>MSEVEKTGTWVWDVYPKDSERHFKVTAGQMEVDGNGVHLCAGPGHCGGLIASFPLGTVVLREQVPVRPVPAASPASIEVVSGELARFDLSPRIEIGVINITASNLDGLAGELSAFVSLAATRADIRI</sequence>
<evidence type="ECO:0000313" key="2">
    <source>
        <dbReference type="Proteomes" id="UP000182179"/>
    </source>
</evidence>
<keyword evidence="2" id="KW-1185">Reference proteome</keyword>
<organism evidence="1 2">
    <name type="scientific">Pseudomonas costantinii</name>
    <dbReference type="NCBI Taxonomy" id="168469"/>
    <lineage>
        <taxon>Bacteria</taxon>
        <taxon>Pseudomonadati</taxon>
        <taxon>Pseudomonadota</taxon>
        <taxon>Gammaproteobacteria</taxon>
        <taxon>Pseudomonadales</taxon>
        <taxon>Pseudomonadaceae</taxon>
        <taxon>Pseudomonas</taxon>
    </lineage>
</organism>
<reference evidence="1 2" key="1">
    <citation type="submission" date="2016-10" db="EMBL/GenBank/DDBJ databases">
        <authorList>
            <person name="Varghese N."/>
            <person name="Submissions S."/>
        </authorList>
    </citation>
    <scope>NUCLEOTIDE SEQUENCE [LARGE SCALE GENOMIC DNA]</scope>
    <source>
        <strain evidence="1 2">BS2773</strain>
    </source>
</reference>
<dbReference type="EMBL" id="FNTS01000001">
    <property type="protein sequence ID" value="SEC63192.1"/>
    <property type="molecule type" value="Genomic_DNA"/>
</dbReference>
<accession>A0A1H4U3C5</accession>
<dbReference type="RefSeq" id="WP_074851358.1">
    <property type="nucleotide sequence ID" value="NZ_FNTS01000001.1"/>
</dbReference>
<evidence type="ECO:0000313" key="1">
    <source>
        <dbReference type="EMBL" id="SEC63192.1"/>
    </source>
</evidence>
<protein>
    <submittedName>
        <fullName evidence="1">Uncharacterized protein</fullName>
    </submittedName>
</protein>